<feature type="region of interest" description="Disordered" evidence="1">
    <location>
        <begin position="101"/>
        <end position="188"/>
    </location>
</feature>
<organism evidence="2">
    <name type="scientific">Streptomyces sp. R44</name>
    <dbReference type="NCBI Taxonomy" id="3238633"/>
    <lineage>
        <taxon>Bacteria</taxon>
        <taxon>Bacillati</taxon>
        <taxon>Actinomycetota</taxon>
        <taxon>Actinomycetes</taxon>
        <taxon>Kitasatosporales</taxon>
        <taxon>Streptomycetaceae</taxon>
        <taxon>Streptomyces</taxon>
    </lineage>
</organism>
<dbReference type="EMBL" id="CP163444">
    <property type="protein sequence ID" value="XDQ76126.1"/>
    <property type="molecule type" value="Genomic_DNA"/>
</dbReference>
<feature type="region of interest" description="Disordered" evidence="1">
    <location>
        <begin position="1"/>
        <end position="52"/>
    </location>
</feature>
<feature type="compositionally biased region" description="Low complexity" evidence="1">
    <location>
        <begin position="161"/>
        <end position="182"/>
    </location>
</feature>
<protein>
    <recommendedName>
        <fullName evidence="3">Septum formation-related domain-containing protein</fullName>
    </recommendedName>
</protein>
<gene>
    <name evidence="2" type="ORF">AB5J54_38950</name>
</gene>
<evidence type="ECO:0000256" key="1">
    <source>
        <dbReference type="SAM" id="MobiDB-lite"/>
    </source>
</evidence>
<dbReference type="AlphaFoldDB" id="A0AB39T8Q5"/>
<proteinExistence type="predicted"/>
<name>A0AB39T8Q5_9ACTN</name>
<feature type="compositionally biased region" description="Gly residues" evidence="1">
    <location>
        <begin position="101"/>
        <end position="113"/>
    </location>
</feature>
<evidence type="ECO:0008006" key="3">
    <source>
        <dbReference type="Google" id="ProtNLM"/>
    </source>
</evidence>
<sequence>MNATGPNAPGPISPGPNATGPTSPGPNVPSRVEGRITDPRVTEGLGSGAEAGWPARFVRLGAPRPGPAARRARWFGVPLVPLLTAALVAGAFLTARGGAEGGGLADGRPGGDPVGVPSPVLTDGTGSPAPAPTTGGTTADTPTRTAPQDRAEHPQAGTSAAPSRSGTTGPTPTATAPTPSGRPTEERPVSFDMLRVGDCFDIDRDAPGTALRRGCDTPHQAELVARLRLVGTFATDQDVREAATALCREPLRRKAARQPLGTRWTTFAQYPYLTGHLLGADTVACSLAVTSGTLSHRLQ</sequence>
<reference evidence="2" key="1">
    <citation type="submission" date="2024-07" db="EMBL/GenBank/DDBJ databases">
        <authorList>
            <person name="Yu S.T."/>
        </authorList>
    </citation>
    <scope>NUCLEOTIDE SEQUENCE</scope>
    <source>
        <strain evidence="2">R44</strain>
    </source>
</reference>
<evidence type="ECO:0000313" key="2">
    <source>
        <dbReference type="EMBL" id="XDQ76126.1"/>
    </source>
</evidence>
<feature type="compositionally biased region" description="Low complexity" evidence="1">
    <location>
        <begin position="114"/>
        <end position="146"/>
    </location>
</feature>
<accession>A0AB39T8Q5</accession>
<feature type="compositionally biased region" description="Basic and acidic residues" evidence="1">
    <location>
        <begin position="32"/>
        <end position="41"/>
    </location>
</feature>
<dbReference type="RefSeq" id="WP_369148680.1">
    <property type="nucleotide sequence ID" value="NZ_CP163444.1"/>
</dbReference>